<dbReference type="InParanoid" id="A0A2R5GAT5"/>
<dbReference type="InterPro" id="IPR013083">
    <property type="entry name" value="Znf_RING/FYVE/PHD"/>
</dbReference>
<feature type="compositionally biased region" description="Basic and acidic residues" evidence="5">
    <location>
        <begin position="112"/>
        <end position="126"/>
    </location>
</feature>
<feature type="compositionally biased region" description="Basic and acidic residues" evidence="5">
    <location>
        <begin position="801"/>
        <end position="815"/>
    </location>
</feature>
<keyword evidence="3" id="KW-0862">Zinc</keyword>
<dbReference type="InterPro" id="IPR050701">
    <property type="entry name" value="Histone_Mod_Regulator"/>
</dbReference>
<evidence type="ECO:0000256" key="2">
    <source>
        <dbReference type="ARBA" id="ARBA00022771"/>
    </source>
</evidence>
<dbReference type="InterPro" id="IPR034732">
    <property type="entry name" value="EPHD"/>
</dbReference>
<feature type="compositionally biased region" description="Low complexity" evidence="5">
    <location>
        <begin position="45"/>
        <end position="54"/>
    </location>
</feature>
<evidence type="ECO:0000256" key="4">
    <source>
        <dbReference type="PROSITE-ProRule" id="PRU00146"/>
    </source>
</evidence>
<feature type="compositionally biased region" description="Polar residues" evidence="5">
    <location>
        <begin position="100"/>
        <end position="111"/>
    </location>
</feature>
<dbReference type="Proteomes" id="UP000241890">
    <property type="component" value="Unassembled WGS sequence"/>
</dbReference>
<organism evidence="8 9">
    <name type="scientific">Hondaea fermentalgiana</name>
    <dbReference type="NCBI Taxonomy" id="2315210"/>
    <lineage>
        <taxon>Eukaryota</taxon>
        <taxon>Sar</taxon>
        <taxon>Stramenopiles</taxon>
        <taxon>Bigyra</taxon>
        <taxon>Labyrinthulomycetes</taxon>
        <taxon>Thraustochytrida</taxon>
        <taxon>Thraustochytriidae</taxon>
        <taxon>Hondaea</taxon>
    </lineage>
</organism>
<protein>
    <submittedName>
        <fullName evidence="8">Protein Jade-1</fullName>
    </submittedName>
</protein>
<evidence type="ECO:0000256" key="1">
    <source>
        <dbReference type="ARBA" id="ARBA00022723"/>
    </source>
</evidence>
<dbReference type="Pfam" id="PF13831">
    <property type="entry name" value="PHD_2"/>
    <property type="match status" value="1"/>
</dbReference>
<dbReference type="PROSITE" id="PS50016">
    <property type="entry name" value="ZF_PHD_2"/>
    <property type="match status" value="1"/>
</dbReference>
<dbReference type="InterPro" id="IPR011011">
    <property type="entry name" value="Znf_FYVE_PHD"/>
</dbReference>
<dbReference type="OrthoDB" id="20839at2759"/>
<dbReference type="PROSITE" id="PS51805">
    <property type="entry name" value="EPHD"/>
    <property type="match status" value="1"/>
</dbReference>
<dbReference type="SUPFAM" id="SSF57903">
    <property type="entry name" value="FYVE/PHD zinc finger"/>
    <property type="match status" value="1"/>
</dbReference>
<dbReference type="CDD" id="cd15571">
    <property type="entry name" value="ePHD"/>
    <property type="match status" value="1"/>
</dbReference>
<dbReference type="PANTHER" id="PTHR13793">
    <property type="entry name" value="PHD FINGER PROTEINS"/>
    <property type="match status" value="1"/>
</dbReference>
<evidence type="ECO:0000259" key="6">
    <source>
        <dbReference type="PROSITE" id="PS50016"/>
    </source>
</evidence>
<name>A0A2R5GAT5_9STRA</name>
<dbReference type="AlphaFoldDB" id="A0A2R5GAT5"/>
<dbReference type="PANTHER" id="PTHR13793:SF107">
    <property type="entry name" value="BROMODOMAIN-CONTAINING PROTEIN HOMOLOG"/>
    <property type="match status" value="1"/>
</dbReference>
<dbReference type="InterPro" id="IPR001965">
    <property type="entry name" value="Znf_PHD"/>
</dbReference>
<keyword evidence="2 4" id="KW-0863">Zinc-finger</keyword>
<evidence type="ECO:0000256" key="5">
    <source>
        <dbReference type="SAM" id="MobiDB-lite"/>
    </source>
</evidence>
<feature type="region of interest" description="Disordered" evidence="5">
    <location>
        <begin position="777"/>
        <end position="827"/>
    </location>
</feature>
<dbReference type="SMART" id="SM00249">
    <property type="entry name" value="PHD"/>
    <property type="match status" value="2"/>
</dbReference>
<feature type="domain" description="PHD-type" evidence="6">
    <location>
        <begin position="135"/>
        <end position="187"/>
    </location>
</feature>
<accession>A0A2R5GAT5</accession>
<feature type="compositionally biased region" description="Basic and acidic residues" evidence="5">
    <location>
        <begin position="76"/>
        <end position="99"/>
    </location>
</feature>
<evidence type="ECO:0000313" key="8">
    <source>
        <dbReference type="EMBL" id="GBG24804.1"/>
    </source>
</evidence>
<comment type="caution">
    <text evidence="8">The sequence shown here is derived from an EMBL/GenBank/DDBJ whole genome shotgun (WGS) entry which is preliminary data.</text>
</comment>
<evidence type="ECO:0000313" key="9">
    <source>
        <dbReference type="Proteomes" id="UP000241890"/>
    </source>
</evidence>
<gene>
    <name evidence="8" type="ORF">FCC1311_010222</name>
</gene>
<proteinExistence type="predicted"/>
<dbReference type="CDD" id="cd15492">
    <property type="entry name" value="PHD_BRPF_JADE_like"/>
    <property type="match status" value="1"/>
</dbReference>
<evidence type="ECO:0000259" key="7">
    <source>
        <dbReference type="PROSITE" id="PS51805"/>
    </source>
</evidence>
<dbReference type="Pfam" id="PF13832">
    <property type="entry name" value="zf-HC5HC2H_2"/>
    <property type="match status" value="1"/>
</dbReference>
<keyword evidence="9" id="KW-1185">Reference proteome</keyword>
<sequence length="874" mass="95903">MEASRDGDEEAAMATSSGDDDAAPPRPAAREEEEQAGDAGSWQTASPRASNADAAAKREQARKQAAGWEIASTRKHGAEHSKDQGAEDRQPGPKREHARSSFSPAAYSNDTKNIRNNEEHEMHETPTADSQVEEDELCDVCRVGTWTDQNMIVFCEGENCEIAVHQACYGVKTIPDDEWFCDPCKAAHQATDGLVQNGSDRLPRDEITCSICHGRDGALVQAQHKGPHWFHPACILSVPETYTRNRQIYGLGTPSLEQRTKLQCAFCTRSTGVCLKCSVRGCSVAYHVRCGQRAGASFTELASAANKPTMCATHSHISPEDELVAPNYRPISASRSKSKSGVAASAPRLTQPGNFEDSVTRDAIRSVTMYTCADLWRDVGARADNITDQPAFSHLLKMPSKNTGQDPQSPLSASKEKVSPPSPSKIVPQHARIPETTELYRLLRRDDKQLPFDIDKAITLPNEFDVTDASSGHMRAVSNVRRNGPHANSFSFIAKGDTCEILGSAQRSTVDEQNAFPIGLMRFGVRPSQAELVYDHLLSQHLITSTLAGIKLRSSKALAGKPAPNLANASLEDILQSSPEASQNVGNVTLRSGRMETDAEVLAAIETHALLDNLRARVNTAIAANDPCLKTPHPDSKEIDETFKRLFGRCGICGNADCAHKRKVQMEEYARVGDLEEATVYSDTRNERMSEIANMSLQEIHRERSKFAVLKRERLAFIRSEGRAIETKTLRFAPKISKSKSAVAEVVEYLVNKVALIARPPQDNLLPVLTSMTAPSNQHKLSTMTSSSSAHAGEAPGAAAKRQEKKKEKEKERSTGPRKRKRPAQTTLPCGKALVLTIRRTGESSFAFVRANPRPIARENVTLYYREHIMNLSR</sequence>
<keyword evidence="1" id="KW-0479">Metal-binding</keyword>
<feature type="region of interest" description="Disordered" evidence="5">
    <location>
        <begin position="333"/>
        <end position="355"/>
    </location>
</feature>
<dbReference type="Gene3D" id="3.30.40.10">
    <property type="entry name" value="Zinc/RING finger domain, C3HC4 (zinc finger)"/>
    <property type="match status" value="2"/>
</dbReference>
<feature type="region of interest" description="Disordered" evidence="5">
    <location>
        <begin position="1"/>
        <end position="133"/>
    </location>
</feature>
<feature type="compositionally biased region" description="Low complexity" evidence="5">
    <location>
        <begin position="786"/>
        <end position="800"/>
    </location>
</feature>
<evidence type="ECO:0000256" key="3">
    <source>
        <dbReference type="ARBA" id="ARBA00022833"/>
    </source>
</evidence>
<dbReference type="EMBL" id="BEYU01000008">
    <property type="protein sequence ID" value="GBG24804.1"/>
    <property type="molecule type" value="Genomic_DNA"/>
</dbReference>
<dbReference type="GO" id="GO:0008270">
    <property type="term" value="F:zinc ion binding"/>
    <property type="evidence" value="ECO:0007669"/>
    <property type="project" value="UniProtKB-KW"/>
</dbReference>
<dbReference type="GO" id="GO:0006357">
    <property type="term" value="P:regulation of transcription by RNA polymerase II"/>
    <property type="evidence" value="ECO:0007669"/>
    <property type="project" value="TreeGrafter"/>
</dbReference>
<feature type="region of interest" description="Disordered" evidence="5">
    <location>
        <begin position="396"/>
        <end position="428"/>
    </location>
</feature>
<feature type="compositionally biased region" description="Polar residues" evidence="5">
    <location>
        <begin position="400"/>
        <end position="411"/>
    </location>
</feature>
<dbReference type="InterPro" id="IPR019787">
    <property type="entry name" value="Znf_PHD-finger"/>
</dbReference>
<reference evidence="8 9" key="1">
    <citation type="submission" date="2017-12" db="EMBL/GenBank/DDBJ databases">
        <title>Sequencing, de novo assembly and annotation of complete genome of a new Thraustochytrid species, strain FCC1311.</title>
        <authorList>
            <person name="Sedici K."/>
            <person name="Godart F."/>
            <person name="Aiese Cigliano R."/>
            <person name="Sanseverino W."/>
            <person name="Barakat M."/>
            <person name="Ortet P."/>
            <person name="Marechal E."/>
            <person name="Cagnac O."/>
            <person name="Amato A."/>
        </authorList>
    </citation>
    <scope>NUCLEOTIDE SEQUENCE [LARGE SCALE GENOMIC DNA]</scope>
</reference>
<feature type="domain" description="PHD-type" evidence="7">
    <location>
        <begin position="206"/>
        <end position="315"/>
    </location>
</feature>